<keyword evidence="1" id="KW-0147">Chitin-binding</keyword>
<dbReference type="EMBL" id="LFZO01000040">
    <property type="protein sequence ID" value="KXT16272.1"/>
    <property type="molecule type" value="Genomic_DNA"/>
</dbReference>
<evidence type="ECO:0000256" key="1">
    <source>
        <dbReference type="ARBA" id="ARBA00022669"/>
    </source>
</evidence>
<dbReference type="SUPFAM" id="SSF53955">
    <property type="entry name" value="Lysozyme-like"/>
    <property type="match status" value="1"/>
</dbReference>
<dbReference type="AlphaFoldDB" id="A0A139INV2"/>
<sequence length="382" mass="38883">MHLPNIASALLVRSLYSEQPPNATQHSAMSVAMEPRSDLTVSTDGLCSGTQTCLGSQFGESCSEWGFCGDSTDSAYAGEGCQPSFGKCAGSSTLSISASQSTVSLSTFLTVTVTAGSACTASGTTPLASTSAPPAAASEAISLSSPSAPTFAGSSSTPASTATSGLSSDSVQYTEHLGTGEPNEGWPTESSWLSLDQLFEVNKNLMSTSCKQWNVADNSAAEIADLKSSIETVSKSSSVDARFILAIMLQESNGCVRAPTTTYSVSNPGLMQSYQGSGTCNPGTAAAPQPVNPCPASEITQMIKDGTDGTGEGTTSLTAALAKAGTSDVSKYYKAARIYNSGSVDVSGLLQDGVATHCYSSDVANRLLGWSAAPSKCTLNAS</sequence>
<comment type="caution">
    <text evidence="3">The sequence shown here is derived from an EMBL/GenBank/DDBJ whole genome shotgun (WGS) entry which is preliminary data.</text>
</comment>
<dbReference type="Gene3D" id="3.30.60.10">
    <property type="entry name" value="Endochitinase-like"/>
    <property type="match status" value="1"/>
</dbReference>
<keyword evidence="4" id="KW-1185">Reference proteome</keyword>
<organism evidence="3 4">
    <name type="scientific">Pseudocercospora musae</name>
    <dbReference type="NCBI Taxonomy" id="113226"/>
    <lineage>
        <taxon>Eukaryota</taxon>
        <taxon>Fungi</taxon>
        <taxon>Dikarya</taxon>
        <taxon>Ascomycota</taxon>
        <taxon>Pezizomycotina</taxon>
        <taxon>Dothideomycetes</taxon>
        <taxon>Dothideomycetidae</taxon>
        <taxon>Mycosphaerellales</taxon>
        <taxon>Mycosphaerellaceae</taxon>
        <taxon>Pseudocercospora</taxon>
    </lineage>
</organism>
<dbReference type="OrthoDB" id="1193027at2759"/>
<gene>
    <name evidence="3" type="ORF">AC579_492</name>
</gene>
<protein>
    <recommendedName>
        <fullName evidence="5">Transglycosylase SLT domain-containing protein</fullName>
    </recommendedName>
</protein>
<evidence type="ECO:0008006" key="5">
    <source>
        <dbReference type="Google" id="ProtNLM"/>
    </source>
</evidence>
<dbReference type="CDD" id="cd11618">
    <property type="entry name" value="ChtBD1_1"/>
    <property type="match status" value="1"/>
</dbReference>
<name>A0A139INV2_9PEZI</name>
<dbReference type="InterPro" id="IPR036861">
    <property type="entry name" value="Endochitinase-like_sf"/>
</dbReference>
<feature type="region of interest" description="Disordered" evidence="2">
    <location>
        <begin position="147"/>
        <end position="168"/>
    </location>
</feature>
<dbReference type="InterPro" id="IPR023346">
    <property type="entry name" value="Lysozyme-like_dom_sf"/>
</dbReference>
<evidence type="ECO:0000256" key="2">
    <source>
        <dbReference type="SAM" id="MobiDB-lite"/>
    </source>
</evidence>
<dbReference type="GO" id="GO:0008061">
    <property type="term" value="F:chitin binding"/>
    <property type="evidence" value="ECO:0007669"/>
    <property type="project" value="UniProtKB-KW"/>
</dbReference>
<reference evidence="3 4" key="1">
    <citation type="submission" date="2015-07" db="EMBL/GenBank/DDBJ databases">
        <title>Comparative genomics of the Sigatoka disease complex on banana suggests a link between parallel evolutionary changes in Pseudocercospora fijiensis and Pseudocercospora eumusae and increased virulence on the banana host.</title>
        <authorList>
            <person name="Chang T.-C."/>
            <person name="Salvucci A."/>
            <person name="Crous P.W."/>
            <person name="Stergiopoulos I."/>
        </authorList>
    </citation>
    <scope>NUCLEOTIDE SEQUENCE [LARGE SCALE GENOMIC DNA]</scope>
    <source>
        <strain evidence="3 4">CBS 116634</strain>
    </source>
</reference>
<proteinExistence type="predicted"/>
<evidence type="ECO:0000313" key="3">
    <source>
        <dbReference type="EMBL" id="KXT16272.1"/>
    </source>
</evidence>
<dbReference type="Proteomes" id="UP000073492">
    <property type="component" value="Unassembled WGS sequence"/>
</dbReference>
<accession>A0A139INV2</accession>
<dbReference type="Gene3D" id="1.10.530.10">
    <property type="match status" value="1"/>
</dbReference>
<evidence type="ECO:0000313" key="4">
    <source>
        <dbReference type="Proteomes" id="UP000073492"/>
    </source>
</evidence>
<dbReference type="STRING" id="113226.A0A139INV2"/>